<protein>
    <submittedName>
        <fullName evidence="3">Peptidase M61</fullName>
    </submittedName>
</protein>
<gene>
    <name evidence="3" type="ORF">GCM10011506_23170</name>
</gene>
<organism evidence="3 4">
    <name type="scientific">Marivirga lumbricoides</name>
    <dbReference type="NCBI Taxonomy" id="1046115"/>
    <lineage>
        <taxon>Bacteria</taxon>
        <taxon>Pseudomonadati</taxon>
        <taxon>Bacteroidota</taxon>
        <taxon>Cytophagia</taxon>
        <taxon>Cytophagales</taxon>
        <taxon>Marivirgaceae</taxon>
        <taxon>Marivirga</taxon>
    </lineage>
</organism>
<dbReference type="Pfam" id="PF17899">
    <property type="entry name" value="Peptidase_M61_N"/>
    <property type="match status" value="1"/>
</dbReference>
<dbReference type="RefSeq" id="WP_229712577.1">
    <property type="nucleotide sequence ID" value="NZ_BAABHU010000007.1"/>
</dbReference>
<dbReference type="InterPro" id="IPR036034">
    <property type="entry name" value="PDZ_sf"/>
</dbReference>
<dbReference type="Gene3D" id="1.10.390.10">
    <property type="entry name" value="Neutral Protease Domain 2"/>
    <property type="match status" value="1"/>
</dbReference>
<dbReference type="InterPro" id="IPR040756">
    <property type="entry name" value="Peptidase_M61_N"/>
</dbReference>
<sequence>MMLKRTIFFISLLFIGSGLLAQDLAYTVNLNNREGDTFKVSLTIDTKLGEENNIYQFAATAPGTYQVMDMGRFVRSFKAFDKKGREIETEQIATNQFKIVDAKKVKKVKTITYEIAETWDTEVEENTIYKMCGSSIEDDNVLINGQTVFGYFSGMQSAPLSIKLQYPADWKVGTALTKNAEGLYIADNYDHIVDSPILLGRLTKANTDLGGTNIDVYTYSKTDMITSEDLLGAMEEMLKAADAFVVEFPVDRYTFLFHFEDETWGAWEHSYSSEYIYAEEPWTPQLAARITSTAAHEFFHIITPLNIHSEIIEQFNFIEPTPSEHLWMYEGVTEWASDMMQLRGGMIELKDLFNELQQKLYVDGRYDSAYSLSKLSLTSYTPEGQEQYGNIYMRGALVAGLLDIRLLELSDGKRGLREVVNELSKKYGPDNAFPEDKFFDIFVEMTYPEIADFFDKYIKNANPLPVKEYYKKIGIDYKRKEKTGKMVPSLGYGLAAPEGKIIITEPTDSLSGMGVKANDIFLKVNGTEVSLQNARMVIGTLSQQPIGYEYDLTVLRGDEEKEIKAKIIAKEEVKEHMFTIDEDASAEAKRLRAIWQKNI</sequence>
<dbReference type="Pfam" id="PF05299">
    <property type="entry name" value="Peptidase_M61"/>
    <property type="match status" value="1"/>
</dbReference>
<dbReference type="SUPFAM" id="SSF55486">
    <property type="entry name" value="Metalloproteases ('zincins'), catalytic domain"/>
    <property type="match status" value="1"/>
</dbReference>
<comment type="caution">
    <text evidence="3">The sequence shown here is derived from an EMBL/GenBank/DDBJ whole genome shotgun (WGS) entry which is preliminary data.</text>
</comment>
<dbReference type="Proteomes" id="UP000636010">
    <property type="component" value="Unassembled WGS sequence"/>
</dbReference>
<dbReference type="EMBL" id="BMEC01000007">
    <property type="protein sequence ID" value="GGC37136.1"/>
    <property type="molecule type" value="Genomic_DNA"/>
</dbReference>
<evidence type="ECO:0000313" key="4">
    <source>
        <dbReference type="Proteomes" id="UP000636010"/>
    </source>
</evidence>
<evidence type="ECO:0000259" key="2">
    <source>
        <dbReference type="Pfam" id="PF17899"/>
    </source>
</evidence>
<dbReference type="SUPFAM" id="SSF50156">
    <property type="entry name" value="PDZ domain-like"/>
    <property type="match status" value="1"/>
</dbReference>
<name>A0ABQ1MGP6_9BACT</name>
<evidence type="ECO:0000259" key="1">
    <source>
        <dbReference type="Pfam" id="PF05299"/>
    </source>
</evidence>
<proteinExistence type="predicted"/>
<feature type="domain" description="Peptidase M61 N-terminal" evidence="2">
    <location>
        <begin position="26"/>
        <end position="201"/>
    </location>
</feature>
<feature type="domain" description="Peptidase M61 catalytic" evidence="1">
    <location>
        <begin position="291"/>
        <end position="397"/>
    </location>
</feature>
<keyword evidence="4" id="KW-1185">Reference proteome</keyword>
<evidence type="ECO:0000313" key="3">
    <source>
        <dbReference type="EMBL" id="GGC37136.1"/>
    </source>
</evidence>
<dbReference type="InterPro" id="IPR007963">
    <property type="entry name" value="Peptidase_M61_catalytic"/>
</dbReference>
<dbReference type="Gene3D" id="2.30.42.10">
    <property type="match status" value="1"/>
</dbReference>
<accession>A0ABQ1MGP6</accession>
<dbReference type="InterPro" id="IPR027268">
    <property type="entry name" value="Peptidase_M4/M1_CTD_sf"/>
</dbReference>
<dbReference type="Gene3D" id="2.60.40.3650">
    <property type="match status" value="1"/>
</dbReference>
<reference evidence="4" key="1">
    <citation type="journal article" date="2019" name="Int. J. Syst. Evol. Microbiol.">
        <title>The Global Catalogue of Microorganisms (GCM) 10K type strain sequencing project: providing services to taxonomists for standard genome sequencing and annotation.</title>
        <authorList>
            <consortium name="The Broad Institute Genomics Platform"/>
            <consortium name="The Broad Institute Genome Sequencing Center for Infectious Disease"/>
            <person name="Wu L."/>
            <person name="Ma J."/>
        </authorList>
    </citation>
    <scope>NUCLEOTIDE SEQUENCE [LARGE SCALE GENOMIC DNA]</scope>
    <source>
        <strain evidence="4">CGMCC 1.10832</strain>
    </source>
</reference>